<comment type="similarity">
    <text evidence="1">Belongs to the HisA/HisF family.</text>
</comment>
<gene>
    <name evidence="2" type="ORF">LCGC14_0307470</name>
</gene>
<dbReference type="SUPFAM" id="SSF51366">
    <property type="entry name" value="Ribulose-phoshate binding barrel"/>
    <property type="match status" value="1"/>
</dbReference>
<dbReference type="GO" id="GO:0000162">
    <property type="term" value="P:L-tryptophan biosynthetic process"/>
    <property type="evidence" value="ECO:0007669"/>
    <property type="project" value="TreeGrafter"/>
</dbReference>
<dbReference type="InterPro" id="IPR044524">
    <property type="entry name" value="Isoase_HisA-like"/>
</dbReference>
<dbReference type="EMBL" id="LAZR01000197">
    <property type="protein sequence ID" value="KKN82682.1"/>
    <property type="molecule type" value="Genomic_DNA"/>
</dbReference>
<dbReference type="AlphaFoldDB" id="A0A0F9U5V9"/>
<feature type="non-terminal residue" evidence="2">
    <location>
        <position position="1"/>
    </location>
</feature>
<organism evidence="2">
    <name type="scientific">marine sediment metagenome</name>
    <dbReference type="NCBI Taxonomy" id="412755"/>
    <lineage>
        <taxon>unclassified sequences</taxon>
        <taxon>metagenomes</taxon>
        <taxon>ecological metagenomes</taxon>
    </lineage>
</organism>
<dbReference type="InterPro" id="IPR013785">
    <property type="entry name" value="Aldolase_TIM"/>
</dbReference>
<dbReference type="Gene3D" id="3.20.20.70">
    <property type="entry name" value="Aldolase class I"/>
    <property type="match status" value="1"/>
</dbReference>
<evidence type="ECO:0000256" key="1">
    <source>
        <dbReference type="ARBA" id="ARBA00009667"/>
    </source>
</evidence>
<evidence type="ECO:0000313" key="2">
    <source>
        <dbReference type="EMBL" id="KKN82682.1"/>
    </source>
</evidence>
<dbReference type="InterPro" id="IPR006062">
    <property type="entry name" value="His_biosynth"/>
</dbReference>
<proteinExistence type="inferred from homology"/>
<dbReference type="GO" id="GO:0005737">
    <property type="term" value="C:cytoplasm"/>
    <property type="evidence" value="ECO:0007669"/>
    <property type="project" value="TreeGrafter"/>
</dbReference>
<dbReference type="Pfam" id="PF00977">
    <property type="entry name" value="His_biosynth"/>
    <property type="match status" value="1"/>
</dbReference>
<dbReference type="PANTHER" id="PTHR43090:SF2">
    <property type="entry name" value="1-(5-PHOSPHORIBOSYL)-5-[(5-PHOSPHORIBOSYLAMINO)METHYLIDENEAMINO] IMIDAZOLE-4-CARBOXAMIDE ISOMERASE"/>
    <property type="match status" value="1"/>
</dbReference>
<name>A0A0F9U5V9_9ZZZZ</name>
<sequence>RVQLGGGLRDLATIGEYLEAGVERVVLGTAAVKDQALLAGALARFPERIVVGVDARDGIVVTEGWREASAVTSVDLLRQLVELGVPRVIYTDTLRDGTLTGPNFAALGALLSSPGVAGSNLRIIYSGGVSTLEQLRRLAATGVEGVIVGRALYTGDIGLAEALADVLGSTGES</sequence>
<dbReference type="GO" id="GO:0000105">
    <property type="term" value="P:L-histidine biosynthetic process"/>
    <property type="evidence" value="ECO:0007669"/>
    <property type="project" value="InterPro"/>
</dbReference>
<dbReference type="InterPro" id="IPR011060">
    <property type="entry name" value="RibuloseP-bd_barrel"/>
</dbReference>
<accession>A0A0F9U5V9</accession>
<comment type="caution">
    <text evidence="2">The sequence shown here is derived from an EMBL/GenBank/DDBJ whole genome shotgun (WGS) entry which is preliminary data.</text>
</comment>
<dbReference type="PANTHER" id="PTHR43090">
    <property type="entry name" value="1-(5-PHOSPHORIBOSYL)-5-[(5-PHOSPHORIBOSYLAMINO)METHYLIDENEAMINO] IMIDAZOLE-4-CARBOXAMIDE ISOMERASE"/>
    <property type="match status" value="1"/>
</dbReference>
<protein>
    <recommendedName>
        <fullName evidence="3">1-(5-phosphoribosyl)-5-((5-phosphoribosylamino)methylideneamino)imidazole-4-carboxamide isomerase</fullName>
    </recommendedName>
</protein>
<dbReference type="GO" id="GO:0003949">
    <property type="term" value="F:1-(5-phosphoribosyl)-5-[(5-phosphoribosylamino)methylideneamino]imidazole-4-carboxamide isomerase activity"/>
    <property type="evidence" value="ECO:0007669"/>
    <property type="project" value="InterPro"/>
</dbReference>
<evidence type="ECO:0008006" key="3">
    <source>
        <dbReference type="Google" id="ProtNLM"/>
    </source>
</evidence>
<reference evidence="2" key="1">
    <citation type="journal article" date="2015" name="Nature">
        <title>Complex archaea that bridge the gap between prokaryotes and eukaryotes.</title>
        <authorList>
            <person name="Spang A."/>
            <person name="Saw J.H."/>
            <person name="Jorgensen S.L."/>
            <person name="Zaremba-Niedzwiedzka K."/>
            <person name="Martijn J."/>
            <person name="Lind A.E."/>
            <person name="van Eijk R."/>
            <person name="Schleper C."/>
            <person name="Guy L."/>
            <person name="Ettema T.J."/>
        </authorList>
    </citation>
    <scope>NUCLEOTIDE SEQUENCE</scope>
</reference>